<dbReference type="EMBL" id="QYBB01000004">
    <property type="protein sequence ID" value="RYC32994.1"/>
    <property type="molecule type" value="Genomic_DNA"/>
</dbReference>
<sequence>MAGGLFDPLGTDRPARPRGGSRPAAAVVAAGLAAAAVAALVAVSWWRDDGDRGRPVAVAPIEHRAAPPKPPAAIPAPPPLPPPSTAFSPPGAVPATPPQDADAVRGLPSVRDDQEVEIQNGVRIVRPRRNGPGSQTIQVPDKAQR</sequence>
<reference evidence="3 4" key="1">
    <citation type="submission" date="2018-12" db="EMBL/GenBank/DDBJ databases">
        <authorList>
            <person name="Grouzdev D.S."/>
            <person name="Krutkina M.S."/>
        </authorList>
    </citation>
    <scope>NUCLEOTIDE SEQUENCE [LARGE SCALE GENOMIC DNA]</scope>
    <source>
        <strain evidence="3 4">RmlP026</strain>
    </source>
</reference>
<gene>
    <name evidence="3" type="ORF">D3273_05955</name>
</gene>
<dbReference type="Proteomes" id="UP000290759">
    <property type="component" value="Unassembled WGS sequence"/>
</dbReference>
<comment type="caution">
    <text evidence="3">The sequence shown here is derived from an EMBL/GenBank/DDBJ whole genome shotgun (WGS) entry which is preliminary data.</text>
</comment>
<protein>
    <submittedName>
        <fullName evidence="3">Uncharacterized protein</fullName>
    </submittedName>
</protein>
<evidence type="ECO:0000313" key="4">
    <source>
        <dbReference type="Proteomes" id="UP000290759"/>
    </source>
</evidence>
<feature type="region of interest" description="Disordered" evidence="1">
    <location>
        <begin position="63"/>
        <end position="145"/>
    </location>
</feature>
<keyword evidence="4" id="KW-1185">Reference proteome</keyword>
<dbReference type="RefSeq" id="WP_129224489.1">
    <property type="nucleotide sequence ID" value="NZ_QYBB01000004.1"/>
</dbReference>
<accession>A0A4V1RV07</accession>
<keyword evidence="2" id="KW-1133">Transmembrane helix</keyword>
<keyword evidence="2" id="KW-0812">Transmembrane</keyword>
<dbReference type="AlphaFoldDB" id="A0A4V1RV07"/>
<evidence type="ECO:0000256" key="2">
    <source>
        <dbReference type="SAM" id="Phobius"/>
    </source>
</evidence>
<feature type="region of interest" description="Disordered" evidence="1">
    <location>
        <begin position="1"/>
        <end position="24"/>
    </location>
</feature>
<reference evidence="3 4" key="2">
    <citation type="submission" date="2019-02" db="EMBL/GenBank/DDBJ databases">
        <title>'Lichenibacterium ramalinii' gen. nov. sp. nov., 'Lichenibacterium minor' gen. nov. sp. nov.</title>
        <authorList>
            <person name="Pankratov T."/>
        </authorList>
    </citation>
    <scope>NUCLEOTIDE SEQUENCE [LARGE SCALE GENOMIC DNA]</scope>
    <source>
        <strain evidence="3 4">RmlP026</strain>
    </source>
</reference>
<organism evidence="3 4">
    <name type="scientific">Lichenibacterium minor</name>
    <dbReference type="NCBI Taxonomy" id="2316528"/>
    <lineage>
        <taxon>Bacteria</taxon>
        <taxon>Pseudomonadati</taxon>
        <taxon>Pseudomonadota</taxon>
        <taxon>Alphaproteobacteria</taxon>
        <taxon>Hyphomicrobiales</taxon>
        <taxon>Lichenihabitantaceae</taxon>
        <taxon>Lichenibacterium</taxon>
    </lineage>
</organism>
<name>A0A4V1RV07_9HYPH</name>
<proteinExistence type="predicted"/>
<feature type="compositionally biased region" description="Pro residues" evidence="1">
    <location>
        <begin position="67"/>
        <end position="84"/>
    </location>
</feature>
<evidence type="ECO:0000313" key="3">
    <source>
        <dbReference type="EMBL" id="RYC32994.1"/>
    </source>
</evidence>
<evidence type="ECO:0000256" key="1">
    <source>
        <dbReference type="SAM" id="MobiDB-lite"/>
    </source>
</evidence>
<keyword evidence="2" id="KW-0472">Membrane</keyword>
<feature type="transmembrane region" description="Helical" evidence="2">
    <location>
        <begin position="24"/>
        <end position="46"/>
    </location>
</feature>